<dbReference type="AlphaFoldDB" id="A0AAE3W194"/>
<feature type="domain" description="DUF4132" evidence="1">
    <location>
        <begin position="856"/>
        <end position="1039"/>
    </location>
</feature>
<dbReference type="Pfam" id="PF13569">
    <property type="entry name" value="DUF4132"/>
    <property type="match status" value="1"/>
</dbReference>
<organism evidence="2 3">
    <name type="scientific">Catenuloplanes indicus</name>
    <dbReference type="NCBI Taxonomy" id="137267"/>
    <lineage>
        <taxon>Bacteria</taxon>
        <taxon>Bacillati</taxon>
        <taxon>Actinomycetota</taxon>
        <taxon>Actinomycetes</taxon>
        <taxon>Micromonosporales</taxon>
        <taxon>Micromonosporaceae</taxon>
        <taxon>Catenuloplanes</taxon>
    </lineage>
</organism>
<sequence length="1125" mass="123100">MTAPALPDEDTFVVQPAWLRYRYARRGEPGLKPRVPDGQKARAAVAEFASAMPGRVRTMLEHPLTDPAIAEAGLAFHLGQPDPSPIGAAASAQGWYRVLSYSHHEKLPLLADLWLAEHGLRFAVRAVVELFSMTVSKPYESVSPLIFTDVVDQRFRMHQRPLLDLAARVRHALATAPEEEYREIVAVLAAQRDSTVLRRVATSFLAPTEASWVEADTAEIVATGSGELALIALTTVTTREQVELIIPPVQPWWMLQNPALLYTFLIGTRAGAFPALRVWALTNLDAAEYAKRFLPALGAVPTDEAFQALLDRVDERFVLPEVQAAAGRFPARAIRLLALQPPAKRTLAELLNAVVLANQRLAIDLLGTLPEASASRVRDLLDRAADVAEAPAGSLPPLLVSPPWSVKRTIRKPKVITGLVCDDPVALDWASGEADAWSKVRLEESSWAVNQDWAAILAAAKKGRNSWYNSGPFFAFAPLSMTLPAIGRWQPRDLWEPGDLMRVVVARHGIVAYPAALFAAQGMPQAAAALLPFTSPEVATLMADRYARLKSVRSIALAWLQRHPVSGARALIPAAVGKPGPERRNAERALLAIVAAGYADEVRMAARSYGEEVATEIEPLITTDPLDRLPAKIPVVPDWADAAMLPRLQTGAGALPLDSVRHVLTMLAMSRLAEPYPGLDVVKGVVDRRGLAEFGWALFRRWQAAGMPAKEAWAFEALAHVGDDDVVRGLTPLIRAWPGEGGHTRAVTGLEILSTIGTDVALMHLHGIAQKVKFKGLKDRANEKMAEVAAALKLRPEQLADRLLPDFGLDGSGSLTLDYGSRRFVVGFDEQLKPFVREAASVRSGVDGGVAAGEGGKTLKALPKPGVKDDAELAPEAYRRFSGLKKDVRTVAGDQIRRLETAMVNGRRWSGAEFAQYLVGHPLLVHIVRRLVWGVYDERGALTATLRVAEDRTFAGVDDEPVTVAESAVLGVVHPITLGDALPRWAEVFADYELLQPFPQLGREIFRLEPAEREQTELLRFKNVKVPTTKLLGLERRGWRRGDVGDGGHQGWFERDLTDDLMMMVYMDPGMAVGAVDYFPEQRLDQVAAHGPGAYWQRDRKSTKLGELDEITISEIIRDLNEVTA</sequence>
<comment type="caution">
    <text evidence="2">The sequence shown here is derived from an EMBL/GenBank/DDBJ whole genome shotgun (WGS) entry which is preliminary data.</text>
</comment>
<protein>
    <recommendedName>
        <fullName evidence="1">DUF4132 domain-containing protein</fullName>
    </recommendedName>
</protein>
<dbReference type="InterPro" id="IPR025406">
    <property type="entry name" value="DUF4132"/>
</dbReference>
<proteinExistence type="predicted"/>
<name>A0AAE3W194_9ACTN</name>
<dbReference type="RefSeq" id="WP_307241762.1">
    <property type="nucleotide sequence ID" value="NZ_JAUSUZ010000001.1"/>
</dbReference>
<gene>
    <name evidence="2" type="ORF">J2S42_004283</name>
</gene>
<evidence type="ECO:0000313" key="2">
    <source>
        <dbReference type="EMBL" id="MDQ0367614.1"/>
    </source>
</evidence>
<evidence type="ECO:0000313" key="3">
    <source>
        <dbReference type="Proteomes" id="UP001240236"/>
    </source>
</evidence>
<evidence type="ECO:0000259" key="1">
    <source>
        <dbReference type="Pfam" id="PF13569"/>
    </source>
</evidence>
<reference evidence="2 3" key="1">
    <citation type="submission" date="2023-07" db="EMBL/GenBank/DDBJ databases">
        <title>Sequencing the genomes of 1000 actinobacteria strains.</title>
        <authorList>
            <person name="Klenk H.-P."/>
        </authorList>
    </citation>
    <scope>NUCLEOTIDE SEQUENCE [LARGE SCALE GENOMIC DNA]</scope>
    <source>
        <strain evidence="2 3">DSM 44709</strain>
    </source>
</reference>
<accession>A0AAE3W194</accession>
<dbReference type="Proteomes" id="UP001240236">
    <property type="component" value="Unassembled WGS sequence"/>
</dbReference>
<dbReference type="EMBL" id="JAUSUZ010000001">
    <property type="protein sequence ID" value="MDQ0367614.1"/>
    <property type="molecule type" value="Genomic_DNA"/>
</dbReference>
<keyword evidence="3" id="KW-1185">Reference proteome</keyword>